<gene>
    <name evidence="1" type="ORF">OCBIM_22038594mg</name>
</gene>
<evidence type="ECO:0000313" key="1">
    <source>
        <dbReference type="EMBL" id="KOF72957.1"/>
    </source>
</evidence>
<dbReference type="EMBL" id="KQ423414">
    <property type="protein sequence ID" value="KOF72957.1"/>
    <property type="molecule type" value="Genomic_DNA"/>
</dbReference>
<reference evidence="1" key="1">
    <citation type="submission" date="2015-07" db="EMBL/GenBank/DDBJ databases">
        <title>MeaNS - Measles Nucleotide Surveillance Program.</title>
        <authorList>
            <person name="Tran T."/>
            <person name="Druce J."/>
        </authorList>
    </citation>
    <scope>NUCLEOTIDE SEQUENCE</scope>
    <source>
        <strain evidence="1">UCB-OBI-ISO-001</strain>
        <tissue evidence="1">Gonad</tissue>
    </source>
</reference>
<accession>A0A0L8G7G0</accession>
<proteinExistence type="predicted"/>
<protein>
    <submittedName>
        <fullName evidence="1">Uncharacterized protein</fullName>
    </submittedName>
</protein>
<organism evidence="1">
    <name type="scientific">Octopus bimaculoides</name>
    <name type="common">California two-spotted octopus</name>
    <dbReference type="NCBI Taxonomy" id="37653"/>
    <lineage>
        <taxon>Eukaryota</taxon>
        <taxon>Metazoa</taxon>
        <taxon>Spiralia</taxon>
        <taxon>Lophotrochozoa</taxon>
        <taxon>Mollusca</taxon>
        <taxon>Cephalopoda</taxon>
        <taxon>Coleoidea</taxon>
        <taxon>Octopodiformes</taxon>
        <taxon>Octopoda</taxon>
        <taxon>Incirrata</taxon>
        <taxon>Octopodidae</taxon>
        <taxon>Octopus</taxon>
    </lineage>
</organism>
<dbReference type="AlphaFoldDB" id="A0A0L8G7G0"/>
<name>A0A0L8G7G0_OCTBM</name>
<dbReference type="InterPro" id="IPR036691">
    <property type="entry name" value="Endo/exonu/phosph_ase_sf"/>
</dbReference>
<dbReference type="Gene3D" id="3.60.10.10">
    <property type="entry name" value="Endonuclease/exonuclease/phosphatase"/>
    <property type="match status" value="1"/>
</dbReference>
<sequence length="143" mass="16117">MRLNIDILGINETRWPNNGDFIIDDFMMIYTGGKKHEKGVGLLLDPNMVKCVLDSWRVSERVLLVKLPRNPFNIIIVVYASTADSTEEEIDAFYETLEEANLSDGKADGQCGIGEKNEEGAPKNYTWKGPGNSLRNQIDYMTD</sequence>